<comment type="cofactor">
    <cofactor evidence="5">
        <name>Zn(2+)</name>
        <dbReference type="ChEBI" id="CHEBI:29105"/>
    </cofactor>
</comment>
<evidence type="ECO:0000256" key="4">
    <source>
        <dbReference type="ARBA" id="ARBA00001946"/>
    </source>
</evidence>
<comment type="cofactor">
    <cofactor evidence="2">
        <name>Ca(2+)</name>
        <dbReference type="ChEBI" id="CHEBI:29108"/>
    </cofactor>
</comment>
<evidence type="ECO:0000256" key="3">
    <source>
        <dbReference type="ARBA" id="ARBA00001936"/>
    </source>
</evidence>
<protein>
    <recommendedName>
        <fullName evidence="9">Regucalcin</fullName>
        <ecNumber evidence="8">3.1.1.17</ecNumber>
    </recommendedName>
    <alternativeName>
        <fullName evidence="14">Gluconolactonase</fullName>
    </alternativeName>
</protein>
<dbReference type="EC" id="3.1.1.17" evidence="8"/>
<dbReference type="InterPro" id="IPR013658">
    <property type="entry name" value="SGL"/>
</dbReference>
<organism evidence="16 17">
    <name type="scientific">Loxostege sticticalis</name>
    <name type="common">Beet webworm moth</name>
    <dbReference type="NCBI Taxonomy" id="481309"/>
    <lineage>
        <taxon>Eukaryota</taxon>
        <taxon>Metazoa</taxon>
        <taxon>Ecdysozoa</taxon>
        <taxon>Arthropoda</taxon>
        <taxon>Hexapoda</taxon>
        <taxon>Insecta</taxon>
        <taxon>Pterygota</taxon>
        <taxon>Neoptera</taxon>
        <taxon>Endopterygota</taxon>
        <taxon>Lepidoptera</taxon>
        <taxon>Glossata</taxon>
        <taxon>Ditrysia</taxon>
        <taxon>Pyraloidea</taxon>
        <taxon>Crambidae</taxon>
        <taxon>Pyraustinae</taxon>
        <taxon>Loxostege</taxon>
    </lineage>
</organism>
<dbReference type="Proteomes" id="UP001549920">
    <property type="component" value="Unassembled WGS sequence"/>
</dbReference>
<proteinExistence type="inferred from homology"/>
<evidence type="ECO:0000256" key="5">
    <source>
        <dbReference type="ARBA" id="ARBA00001947"/>
    </source>
</evidence>
<dbReference type="Gene3D" id="2.120.10.30">
    <property type="entry name" value="TolB, C-terminal domain"/>
    <property type="match status" value="1"/>
</dbReference>
<sequence>MSLKVQHVTEPLLLGEGPHWDARAQALYFVNILECSIHKYVPATGEHTRTKLDGRGVSFIIPVEGTTDQFVVAVERKFLVVQWDGRDGSEAKVLKELGEVDKDTPTTRFNDGKADPRGRLFSGTLGMDPGAAPGEIQKQAGSIYRFDGGKFTKLDEGITLSTGLSWDLEEKAFYFTDSMEGNIRRYDYDVETGEISNLRYIFDFKKNGIEGLPDGHTIDTDGNLWVAVFEGSCVLQINPRSGKLLRKVPIPAPQVTSVTFGGPNLDVLFVTTGSLNIHGKEKPKPPSGSIFTVTGLGVKGTPNLNFKL</sequence>
<gene>
    <name evidence="16" type="ORF">ABMA27_002393</name>
</gene>
<dbReference type="PANTHER" id="PTHR10907">
    <property type="entry name" value="REGUCALCIN"/>
    <property type="match status" value="1"/>
</dbReference>
<keyword evidence="10" id="KW-0963">Cytoplasm</keyword>
<keyword evidence="12" id="KW-0378">Hydrolase</keyword>
<dbReference type="SUPFAM" id="SSF63829">
    <property type="entry name" value="Calcium-dependent phosphotriesterase"/>
    <property type="match status" value="1"/>
</dbReference>
<reference evidence="16 17" key="1">
    <citation type="submission" date="2024-06" db="EMBL/GenBank/DDBJ databases">
        <title>A chromosome-level genome assembly of beet webworm, Loxostege sticticalis.</title>
        <authorList>
            <person name="Zhang Y."/>
        </authorList>
    </citation>
    <scope>NUCLEOTIDE SEQUENCE [LARGE SCALE GENOMIC DNA]</scope>
    <source>
        <strain evidence="16">AQ026</strain>
        <tissue evidence="16">Whole body</tissue>
    </source>
</reference>
<keyword evidence="13" id="KW-0106">Calcium</keyword>
<comment type="subcellular location">
    <subcellularLocation>
        <location evidence="6">Cytoplasm</location>
    </subcellularLocation>
</comment>
<dbReference type="EMBL" id="JBEUOH010000013">
    <property type="protein sequence ID" value="KAL0879860.1"/>
    <property type="molecule type" value="Genomic_DNA"/>
</dbReference>
<evidence type="ECO:0000256" key="2">
    <source>
        <dbReference type="ARBA" id="ARBA00001913"/>
    </source>
</evidence>
<dbReference type="InterPro" id="IPR005511">
    <property type="entry name" value="SMP-30"/>
</dbReference>
<feature type="domain" description="SMP-30/Gluconolactonase/LRE-like region" evidence="15">
    <location>
        <begin position="14"/>
        <end position="273"/>
    </location>
</feature>
<comment type="cofactor">
    <cofactor evidence="3">
        <name>Mn(2+)</name>
        <dbReference type="ChEBI" id="CHEBI:29035"/>
    </cofactor>
</comment>
<comment type="cofactor">
    <cofactor evidence="4">
        <name>Mg(2+)</name>
        <dbReference type="ChEBI" id="CHEBI:18420"/>
    </cofactor>
</comment>
<evidence type="ECO:0000256" key="10">
    <source>
        <dbReference type="ARBA" id="ARBA00022490"/>
    </source>
</evidence>
<evidence type="ECO:0000313" key="16">
    <source>
        <dbReference type="EMBL" id="KAL0879860.1"/>
    </source>
</evidence>
<dbReference type="Pfam" id="PF08450">
    <property type="entry name" value="SGL"/>
    <property type="match status" value="1"/>
</dbReference>
<dbReference type="InterPro" id="IPR011042">
    <property type="entry name" value="6-blade_b-propeller_TolB-like"/>
</dbReference>
<comment type="caution">
    <text evidence="16">The sequence shown here is derived from an EMBL/GenBank/DDBJ whole genome shotgun (WGS) entry which is preliminary data.</text>
</comment>
<evidence type="ECO:0000256" key="9">
    <source>
        <dbReference type="ARBA" id="ARBA00016808"/>
    </source>
</evidence>
<evidence type="ECO:0000256" key="7">
    <source>
        <dbReference type="ARBA" id="ARBA00008853"/>
    </source>
</evidence>
<comment type="similarity">
    <text evidence="7">Belongs to the SMP-30/CGR1 family.</text>
</comment>
<dbReference type="InterPro" id="IPR008367">
    <property type="entry name" value="Regucalcin"/>
</dbReference>
<evidence type="ECO:0000259" key="15">
    <source>
        <dbReference type="Pfam" id="PF08450"/>
    </source>
</evidence>
<evidence type="ECO:0000256" key="13">
    <source>
        <dbReference type="ARBA" id="ARBA00022837"/>
    </source>
</evidence>
<dbReference type="PRINTS" id="PR01790">
    <property type="entry name" value="SMP30FAMILY"/>
</dbReference>
<evidence type="ECO:0000256" key="6">
    <source>
        <dbReference type="ARBA" id="ARBA00004496"/>
    </source>
</evidence>
<accession>A0ABR3HTG6</accession>
<evidence type="ECO:0000256" key="11">
    <source>
        <dbReference type="ARBA" id="ARBA00022723"/>
    </source>
</evidence>
<comment type="catalytic activity">
    <reaction evidence="1">
        <text>D-glucono-1,5-lactone + H2O = D-gluconate + H(+)</text>
        <dbReference type="Rhea" id="RHEA:10440"/>
        <dbReference type="ChEBI" id="CHEBI:15377"/>
        <dbReference type="ChEBI" id="CHEBI:15378"/>
        <dbReference type="ChEBI" id="CHEBI:16217"/>
        <dbReference type="ChEBI" id="CHEBI:18391"/>
        <dbReference type="EC" id="3.1.1.17"/>
    </reaction>
</comment>
<dbReference type="PANTHER" id="PTHR10907:SF66">
    <property type="entry name" value="MIP34848P1-RELATED"/>
    <property type="match status" value="1"/>
</dbReference>
<dbReference type="PRINTS" id="PR01791">
    <property type="entry name" value="REGUCALCIN"/>
</dbReference>
<keyword evidence="17" id="KW-1185">Reference proteome</keyword>
<evidence type="ECO:0000256" key="8">
    <source>
        <dbReference type="ARBA" id="ARBA00013227"/>
    </source>
</evidence>
<evidence type="ECO:0000256" key="14">
    <source>
        <dbReference type="ARBA" id="ARBA00032464"/>
    </source>
</evidence>
<evidence type="ECO:0000313" key="17">
    <source>
        <dbReference type="Proteomes" id="UP001549920"/>
    </source>
</evidence>
<keyword evidence="11" id="KW-0479">Metal-binding</keyword>
<name>A0ABR3HTG6_LOXSC</name>
<evidence type="ECO:0000256" key="12">
    <source>
        <dbReference type="ARBA" id="ARBA00022801"/>
    </source>
</evidence>
<evidence type="ECO:0000256" key="1">
    <source>
        <dbReference type="ARBA" id="ARBA00001589"/>
    </source>
</evidence>